<name>A0A2J8PXJ6_PANTR</name>
<reference evidence="1 2" key="1">
    <citation type="submission" date="2017-12" db="EMBL/GenBank/DDBJ databases">
        <title>High-resolution comparative analysis of great ape genomes.</title>
        <authorList>
            <person name="Pollen A."/>
            <person name="Hastie A."/>
            <person name="Hormozdiari F."/>
            <person name="Dougherty M."/>
            <person name="Liu R."/>
            <person name="Chaisson M."/>
            <person name="Hoppe E."/>
            <person name="Hill C."/>
            <person name="Pang A."/>
            <person name="Hillier L."/>
            <person name="Baker C."/>
            <person name="Armstrong J."/>
            <person name="Shendure J."/>
            <person name="Paten B."/>
            <person name="Wilson R."/>
            <person name="Chao H."/>
            <person name="Schneider V."/>
            <person name="Ventura M."/>
            <person name="Kronenberg Z."/>
            <person name="Murali S."/>
            <person name="Gordon D."/>
            <person name="Cantsilieris S."/>
            <person name="Munson K."/>
            <person name="Nelson B."/>
            <person name="Raja A."/>
            <person name="Underwood J."/>
            <person name="Diekhans M."/>
            <person name="Fiddes I."/>
            <person name="Haussler D."/>
            <person name="Eichler E."/>
        </authorList>
    </citation>
    <scope>NUCLEOTIDE SEQUENCE [LARGE SCALE GENOMIC DNA]</scope>
    <source>
        <strain evidence="1">Yerkes chimp pedigree #C0471</strain>
    </source>
</reference>
<evidence type="ECO:0000313" key="2">
    <source>
        <dbReference type="Proteomes" id="UP000236370"/>
    </source>
</evidence>
<feature type="non-terminal residue" evidence="1">
    <location>
        <position position="216"/>
    </location>
</feature>
<evidence type="ECO:0000313" key="1">
    <source>
        <dbReference type="EMBL" id="PNI88734.1"/>
    </source>
</evidence>
<proteinExistence type="predicted"/>
<comment type="caution">
    <text evidence="1">The sequence shown here is derived from an EMBL/GenBank/DDBJ whole genome shotgun (WGS) entry which is preliminary data.</text>
</comment>
<accession>A0A2J8PXJ6</accession>
<dbReference type="Proteomes" id="UP000236370">
    <property type="component" value="Unassembled WGS sequence"/>
</dbReference>
<organism evidence="1 2">
    <name type="scientific">Pan troglodytes</name>
    <name type="common">Chimpanzee</name>
    <dbReference type="NCBI Taxonomy" id="9598"/>
    <lineage>
        <taxon>Eukaryota</taxon>
        <taxon>Metazoa</taxon>
        <taxon>Chordata</taxon>
        <taxon>Craniata</taxon>
        <taxon>Vertebrata</taxon>
        <taxon>Euteleostomi</taxon>
        <taxon>Mammalia</taxon>
        <taxon>Eutheria</taxon>
        <taxon>Euarchontoglires</taxon>
        <taxon>Primates</taxon>
        <taxon>Haplorrhini</taxon>
        <taxon>Catarrhini</taxon>
        <taxon>Hominidae</taxon>
        <taxon>Pan</taxon>
    </lineage>
</organism>
<dbReference type="PANTHER" id="PTHR35442">
    <property type="entry name" value="TRANSMEMBRANE PROTEIN 249"/>
    <property type="match status" value="1"/>
</dbReference>
<sequence length="216" mass="22993">MPKGRAGSLPTTSIGWRFQLWSLGLTCPERHLARRLKNNSFYPFVQQEPNGAEARDLGLPRVRRGRGPVARDLVAAAAPPGAEPHARRVPLLHPGPHRVPGPLASGLRAPGAQLRRLRKALLPPGPRRPQVGAPGAGAAVGALRANGVLGPLHRPETQHQLLRLPGHLLSARGSPLATPWRWHCDGQEPHGSQAQFLSVQPGGVTLRASPTSGLCS</sequence>
<protein>
    <submittedName>
        <fullName evidence="1">TMEM249 isoform 2</fullName>
    </submittedName>
</protein>
<dbReference type="EMBL" id="NBAG03000121">
    <property type="protein sequence ID" value="PNI88734.1"/>
    <property type="molecule type" value="Genomic_DNA"/>
</dbReference>
<dbReference type="AlphaFoldDB" id="A0A2J8PXJ6"/>
<dbReference type="InterPro" id="IPR027861">
    <property type="entry name" value="TMEM249"/>
</dbReference>
<gene>
    <name evidence="1" type="ORF">CK820_G0051912</name>
</gene>
<dbReference type="PANTHER" id="PTHR35442:SF1">
    <property type="entry name" value="CATION CHANNEL SPERM-ASSOCIATED AUXILIARY SUBUNIT TMEM249"/>
    <property type="match status" value="1"/>
</dbReference>